<keyword evidence="4" id="KW-1185">Reference proteome</keyword>
<accession>A0A663LX08</accession>
<sequence length="1901" mass="212485">MLYQKDLTVTLEFQAWEQSAGIIVFPNIQLLASEVSKLLTKEIKRKINGKPAEEARLALDQLLQQKGEAEDGRLLLKSVYLLSQTDSRTVWNIIGSGLPAALMQCLYLFFTSPLTGDDGETNEDDTQTQEMLVKIMLNMYREEQGVEELLAADKLQSLIIATASLWDQCSHSWKVPTGRVLRTISKAQTKTSIVYLQAIQNLFKLSDTLPACDVCEAASIVLCFVKDSYPISSALLTEFENNDGYQLLLKILLRCEGLQQNEGNPYLDEILDMLTCLTICGKTELKVSGNIVHPQLPHFDFERTRSSGMTVKNLQAFQVLQSIFQKSNDQYLCGRILAAIGTIWAWDTVNFFLLEWTLQPINQFTDIIHFKPHPIQVQFFRLVESIVLDLSYVPHEILKKVQYLIKENIVPFCTLTALRCLLSMTRKDLLFSDIFRDSGLLGLLLALLRKQAKILRKSGSTEKELNTVMLKMVAALTVRSVRNTVVLKDYGMVPYIKIFLDDECYRSATLSILEQLSVINYEEYMSIIIGALCSSTQGELQLKLDLLKSLLRVLESPKSHSAFRTCSGFNGLLSLLSDMEGALQDPPSGLWTVVGQNCILELVFYTLQGITAALHLDPVNSNFFQRNGLFEKMSEDLGSLGCFWAQGEWQIGPSLEKTRTFAEFLDAAFCSSEPFPMWLKNCIWILHFLDHMVKGTIHVESYFKERKPEMGEHPVAFKRPGNKSPGSAYRLWQNTEEKGEMGDCAIVHPGAVCVMVRLLPKLYKEGHSQLSQEIQCAVVDHIQSLVKSEKSRQVMCGSGLLSAIITSCQDAFRSESHPLHLPLTRVFEKLASQAIEPDVLREFLWLGGSPPLPSSIADTHLVRHYVDLVGSEEDMVDNKTDPQTVVSVSSSSWVSKGSALALRTAMSLISMSSPRNFQLRSTSLAPSFVEFDMSMEGYGCLYLPTLATVMGPSAEQSVSGGIGMGTRMFPPSSGLTLSCWFLVSKFGLVHNSHPLRFLTVVRHMSRTEQEFVCFSVSFVPQDLSLVISTEEVEFQLLDVMEPEGEVLNSSPFPGQVQFGCGKLLVTGQWHHLTVTVAKEAKKNCIVSAYINGQMLGSTKMQYLQPLPGSCISMEPSSFIDVYGYIATPRIWRQKSSLTWRLGPTYLFEEAISVETIEVINKLGPQYCSSFQAVQLQGEDQYSDHNPTPLVAEEKISFGINAVCSTLTTIQDIKSSYNEVDGRLIAKEIGINSRDSSTPIFLAKNIAGHLSGSLRTIGSVAVGQYGVRVFQSSPAATSLNFIGGPAILLGLIAMASDDHTMYAAVKVLNSILNSSPMTEKLMRHMHGYQLLTYLLKRKTQLLNNRILQLMFSLVGTAEFGFESSVIKNYSAFQYILCNFELWMKAPENLDLALFSHLVEILQSSRDGCQNAAVAYQVQMVPKLIFLFNDPEISNSRITVACTILSHLLQGYYNTRDVLRIGLFLVYTLKPSSVDENQICLDDVAEMSSEALSQTSGKTIWLRNQLLKMLLDVMCSDKLHMSSEEQEETFLVLGPDWFLLFMQRYLHSSTVVLGIKLLLCFLHNRLLLNKFKEGIVAGCWLENSSAGLNILMDNLKAHPPMPDNGSFLIFGFSVLQRCLTDHIHIPEIYLLLAGLLLATPQSEPPEKDLESMLQWILQHHLTENVLKIGLCAEAAALLLEMVRVTVDKPVADTKTSWEIAYPENVIQFLYLIYHSYTQDPMWHCPDFLKTLAMVAFHSGPPKGVSEGLLTPDGPAIAEGKGCADPSSLLLLPHPAKKQVWDFVRVLLMDSLLNIPANKQGHPLDLLLEASPEDATSEQKKHFQTKVLLSAMDVFHVTSQGEGKTRPRESMGLVSMMNIAYFAQKLVEKLNSRMFVADPKQILIFTAKQIMRVNSGFSYAKDFE</sequence>
<dbReference type="PANTHER" id="PTHR46108:SF3">
    <property type="entry name" value="WD REPEAT- AND FYVE DOMAIN-CONTAINING PROTEIN 4"/>
    <property type="match status" value="1"/>
</dbReference>
<proteinExistence type="predicted"/>
<dbReference type="InterPro" id="IPR016024">
    <property type="entry name" value="ARM-type_fold"/>
</dbReference>
<dbReference type="InterPro" id="IPR031570">
    <property type="entry name" value="NBEA/BDCP_DUF4704"/>
</dbReference>
<protein>
    <recommendedName>
        <fullName evidence="2">DUF4704 domain-containing protein</fullName>
    </recommendedName>
</protein>
<name>A0A663LX08_ATHCN</name>
<reference evidence="3" key="1">
    <citation type="submission" date="2025-08" db="UniProtKB">
        <authorList>
            <consortium name="Ensembl"/>
        </authorList>
    </citation>
    <scope>IDENTIFICATION</scope>
</reference>
<feature type="domain" description="DUF4704" evidence="2">
    <location>
        <begin position="1301"/>
        <end position="1515"/>
    </location>
</feature>
<dbReference type="GO" id="GO:0019882">
    <property type="term" value="P:antigen processing and presentation"/>
    <property type="evidence" value="ECO:0007669"/>
    <property type="project" value="TreeGrafter"/>
</dbReference>
<dbReference type="InterPro" id="IPR051944">
    <property type="entry name" value="BEACH_domain_protein"/>
</dbReference>
<dbReference type="SUPFAM" id="SSF49899">
    <property type="entry name" value="Concanavalin A-like lectins/glucanases"/>
    <property type="match status" value="1"/>
</dbReference>
<organism evidence="3 4">
    <name type="scientific">Athene cunicularia</name>
    <name type="common">Burrowing owl</name>
    <name type="synonym">Speotyto cunicularia</name>
    <dbReference type="NCBI Taxonomy" id="194338"/>
    <lineage>
        <taxon>Eukaryota</taxon>
        <taxon>Metazoa</taxon>
        <taxon>Chordata</taxon>
        <taxon>Craniata</taxon>
        <taxon>Vertebrata</taxon>
        <taxon>Euteleostomi</taxon>
        <taxon>Archelosauria</taxon>
        <taxon>Archosauria</taxon>
        <taxon>Dinosauria</taxon>
        <taxon>Saurischia</taxon>
        <taxon>Theropoda</taxon>
        <taxon>Coelurosauria</taxon>
        <taxon>Aves</taxon>
        <taxon>Neognathae</taxon>
        <taxon>Neoaves</taxon>
        <taxon>Telluraves</taxon>
        <taxon>Strigiformes</taxon>
        <taxon>Strigidae</taxon>
        <taxon>Athene</taxon>
    </lineage>
</organism>
<evidence type="ECO:0000313" key="4">
    <source>
        <dbReference type="Proteomes" id="UP000472269"/>
    </source>
</evidence>
<dbReference type="SUPFAM" id="SSF48371">
    <property type="entry name" value="ARM repeat"/>
    <property type="match status" value="1"/>
</dbReference>
<evidence type="ECO:0000313" key="3">
    <source>
        <dbReference type="Ensembl" id="ENSACUP00000004028.1"/>
    </source>
</evidence>
<evidence type="ECO:0000256" key="1">
    <source>
        <dbReference type="ARBA" id="ARBA00022574"/>
    </source>
</evidence>
<dbReference type="PANTHER" id="PTHR46108">
    <property type="entry name" value="BLUE CHEESE"/>
    <property type="match status" value="1"/>
</dbReference>
<dbReference type="Pfam" id="PF15787">
    <property type="entry name" value="DUF4704"/>
    <property type="match status" value="1"/>
</dbReference>
<dbReference type="Proteomes" id="UP000472269">
    <property type="component" value="Unplaced"/>
</dbReference>
<dbReference type="Ensembl" id="ENSACUT00000004296.1">
    <property type="protein sequence ID" value="ENSACUP00000004028.1"/>
    <property type="gene ID" value="ENSACUG00000002758.1"/>
</dbReference>
<keyword evidence="1" id="KW-0853">WD repeat</keyword>
<dbReference type="OMA" id="FVRDTYH"/>
<dbReference type="InterPro" id="IPR013320">
    <property type="entry name" value="ConA-like_dom_sf"/>
</dbReference>
<reference evidence="3" key="2">
    <citation type="submission" date="2025-09" db="UniProtKB">
        <authorList>
            <consortium name="Ensembl"/>
        </authorList>
    </citation>
    <scope>IDENTIFICATION</scope>
</reference>
<evidence type="ECO:0000259" key="2">
    <source>
        <dbReference type="Pfam" id="PF15787"/>
    </source>
</evidence>